<dbReference type="VEuPathDB" id="ToxoDB:CSUI_011403"/>
<dbReference type="InterPro" id="IPR002048">
    <property type="entry name" value="EF_hand_dom"/>
</dbReference>
<evidence type="ECO:0000313" key="4">
    <source>
        <dbReference type="Proteomes" id="UP000221165"/>
    </source>
</evidence>
<name>A0A2C6K938_9APIC</name>
<dbReference type="AlphaFoldDB" id="A0A2C6K938"/>
<accession>A0A2C6K938</accession>
<sequence length="130" mass="14900">MYCNSWGPTITLRHENLQESEEEESSTKKRKENSVGFQVFTRVFSENYIPPETERTLLEAFRLFDPSNTGKMSVQQLQDLVMTRGEPLPRSEFEELLLLAGLDGTKTFDYTQLVKRLIKGPAGLAIINTR</sequence>
<dbReference type="Proteomes" id="UP000221165">
    <property type="component" value="Unassembled WGS sequence"/>
</dbReference>
<dbReference type="PANTHER" id="PTHR23049">
    <property type="entry name" value="MYOSIN REGULATORY LIGHT CHAIN 2"/>
    <property type="match status" value="1"/>
</dbReference>
<evidence type="ECO:0000259" key="2">
    <source>
        <dbReference type="PROSITE" id="PS50222"/>
    </source>
</evidence>
<feature type="domain" description="EF-hand" evidence="2">
    <location>
        <begin position="52"/>
        <end position="87"/>
    </location>
</feature>
<organism evidence="3 4">
    <name type="scientific">Cystoisospora suis</name>
    <dbReference type="NCBI Taxonomy" id="483139"/>
    <lineage>
        <taxon>Eukaryota</taxon>
        <taxon>Sar</taxon>
        <taxon>Alveolata</taxon>
        <taxon>Apicomplexa</taxon>
        <taxon>Conoidasida</taxon>
        <taxon>Coccidia</taxon>
        <taxon>Eucoccidiorida</taxon>
        <taxon>Eimeriorina</taxon>
        <taxon>Sarcocystidae</taxon>
        <taxon>Cystoisospora</taxon>
    </lineage>
</organism>
<dbReference type="GO" id="GO:0005509">
    <property type="term" value="F:calcium ion binding"/>
    <property type="evidence" value="ECO:0007669"/>
    <property type="project" value="InterPro"/>
</dbReference>
<keyword evidence="4" id="KW-1185">Reference proteome</keyword>
<dbReference type="GeneID" id="94434713"/>
<dbReference type="InterPro" id="IPR011992">
    <property type="entry name" value="EF-hand-dom_pair"/>
</dbReference>
<protein>
    <submittedName>
        <fullName evidence="3">Myosin regulatory light chain</fullName>
    </submittedName>
</protein>
<dbReference type="EMBL" id="MIGC01011312">
    <property type="protein sequence ID" value="PHJ14787.1"/>
    <property type="molecule type" value="Genomic_DNA"/>
</dbReference>
<keyword evidence="1" id="KW-0677">Repeat</keyword>
<dbReference type="Gene3D" id="1.10.238.10">
    <property type="entry name" value="EF-hand"/>
    <property type="match status" value="1"/>
</dbReference>
<evidence type="ECO:0000313" key="3">
    <source>
        <dbReference type="EMBL" id="PHJ14787.1"/>
    </source>
</evidence>
<gene>
    <name evidence="3" type="ORF">CSUI_011403</name>
</gene>
<dbReference type="PROSITE" id="PS50222">
    <property type="entry name" value="EF_HAND_2"/>
    <property type="match status" value="1"/>
</dbReference>
<reference evidence="3 4" key="1">
    <citation type="journal article" date="2017" name="Int. J. Parasitol.">
        <title>The genome of the protozoan parasite Cystoisospora suis and a reverse vaccinology approach to identify vaccine candidates.</title>
        <authorList>
            <person name="Palmieri N."/>
            <person name="Shrestha A."/>
            <person name="Ruttkowski B."/>
            <person name="Beck T."/>
            <person name="Vogl C."/>
            <person name="Tomley F."/>
            <person name="Blake D.P."/>
            <person name="Joachim A."/>
        </authorList>
    </citation>
    <scope>NUCLEOTIDE SEQUENCE [LARGE SCALE GENOMIC DNA]</scope>
    <source>
        <strain evidence="3 4">Wien I</strain>
    </source>
</reference>
<dbReference type="RefSeq" id="XP_067916522.1">
    <property type="nucleotide sequence ID" value="XM_068071502.1"/>
</dbReference>
<comment type="caution">
    <text evidence="3">The sequence shown here is derived from an EMBL/GenBank/DDBJ whole genome shotgun (WGS) entry which is preliminary data.</text>
</comment>
<dbReference type="OrthoDB" id="429467at2759"/>
<proteinExistence type="predicted"/>
<dbReference type="InterPro" id="IPR050403">
    <property type="entry name" value="Myosin_RLC"/>
</dbReference>
<dbReference type="SUPFAM" id="SSF47473">
    <property type="entry name" value="EF-hand"/>
    <property type="match status" value="1"/>
</dbReference>
<evidence type="ECO:0000256" key="1">
    <source>
        <dbReference type="ARBA" id="ARBA00022737"/>
    </source>
</evidence>